<reference evidence="2" key="2">
    <citation type="submission" date="2021-02" db="EMBL/GenBank/DDBJ databases">
        <authorList>
            <person name="Kimball J.A."/>
            <person name="Haas M.W."/>
            <person name="Macchietto M."/>
            <person name="Kono T."/>
            <person name="Duquette J."/>
            <person name="Shao M."/>
        </authorList>
    </citation>
    <scope>NUCLEOTIDE SEQUENCE</scope>
    <source>
        <tissue evidence="2">Fresh leaf tissue</tissue>
    </source>
</reference>
<sequence length="70" mass="7374">MLVFIDGAMAMSSPLVMSSPKGPPTSDEGVEAKDKAPIIIRDDSEVGGEACSKEASKGSRISLPYLQTFE</sequence>
<dbReference type="Proteomes" id="UP000729402">
    <property type="component" value="Unassembled WGS sequence"/>
</dbReference>
<evidence type="ECO:0000313" key="2">
    <source>
        <dbReference type="EMBL" id="KAG8091753.1"/>
    </source>
</evidence>
<organism evidence="2 3">
    <name type="scientific">Zizania palustris</name>
    <name type="common">Northern wild rice</name>
    <dbReference type="NCBI Taxonomy" id="103762"/>
    <lineage>
        <taxon>Eukaryota</taxon>
        <taxon>Viridiplantae</taxon>
        <taxon>Streptophyta</taxon>
        <taxon>Embryophyta</taxon>
        <taxon>Tracheophyta</taxon>
        <taxon>Spermatophyta</taxon>
        <taxon>Magnoliopsida</taxon>
        <taxon>Liliopsida</taxon>
        <taxon>Poales</taxon>
        <taxon>Poaceae</taxon>
        <taxon>BOP clade</taxon>
        <taxon>Oryzoideae</taxon>
        <taxon>Oryzeae</taxon>
        <taxon>Zizaniinae</taxon>
        <taxon>Zizania</taxon>
    </lineage>
</organism>
<comment type="caution">
    <text evidence="2">The sequence shown here is derived from an EMBL/GenBank/DDBJ whole genome shotgun (WGS) entry which is preliminary data.</text>
</comment>
<dbReference type="AlphaFoldDB" id="A0A8J6BVA4"/>
<evidence type="ECO:0000256" key="1">
    <source>
        <dbReference type="SAM" id="MobiDB-lite"/>
    </source>
</evidence>
<reference evidence="2" key="1">
    <citation type="journal article" date="2021" name="bioRxiv">
        <title>Whole Genome Assembly and Annotation of Northern Wild Rice, Zizania palustris L., Supports a Whole Genome Duplication in the Zizania Genus.</title>
        <authorList>
            <person name="Haas M."/>
            <person name="Kono T."/>
            <person name="Macchietto M."/>
            <person name="Millas R."/>
            <person name="McGilp L."/>
            <person name="Shao M."/>
            <person name="Duquette J."/>
            <person name="Hirsch C.N."/>
            <person name="Kimball J."/>
        </authorList>
    </citation>
    <scope>NUCLEOTIDE SEQUENCE</scope>
    <source>
        <tissue evidence="2">Fresh leaf tissue</tissue>
    </source>
</reference>
<evidence type="ECO:0000313" key="3">
    <source>
        <dbReference type="Proteomes" id="UP000729402"/>
    </source>
</evidence>
<feature type="region of interest" description="Disordered" evidence="1">
    <location>
        <begin position="14"/>
        <end position="33"/>
    </location>
</feature>
<protein>
    <submittedName>
        <fullName evidence="2">Uncharacterized protein</fullName>
    </submittedName>
</protein>
<keyword evidence="3" id="KW-1185">Reference proteome</keyword>
<gene>
    <name evidence="2" type="ORF">GUJ93_ZPchr0012g19645</name>
</gene>
<accession>A0A8J6BVA4</accession>
<proteinExistence type="predicted"/>
<dbReference type="EMBL" id="JAAALK010000080">
    <property type="protein sequence ID" value="KAG8091753.1"/>
    <property type="molecule type" value="Genomic_DNA"/>
</dbReference>
<name>A0A8J6BVA4_ZIZPA</name>